<evidence type="ECO:0000313" key="6">
    <source>
        <dbReference type="Proteomes" id="UP001176517"/>
    </source>
</evidence>
<dbReference type="Pfam" id="PF06094">
    <property type="entry name" value="GGACT"/>
    <property type="match status" value="1"/>
</dbReference>
<evidence type="ECO:0000256" key="3">
    <source>
        <dbReference type="ARBA" id="ARBA00030602"/>
    </source>
</evidence>
<dbReference type="InterPro" id="IPR009288">
    <property type="entry name" value="AIG2-like_dom"/>
</dbReference>
<dbReference type="PANTHER" id="PTHR31544:SF2">
    <property type="entry name" value="AIG2-LIKE PROTEIN D"/>
    <property type="match status" value="1"/>
</dbReference>
<reference evidence="5" key="1">
    <citation type="journal article" date="2023" name="PhytoFront">
        <title>Draft Genome Resources of Seven Strains of Tilletia horrida, Causal Agent of Kernel Smut of Rice.</title>
        <authorList>
            <person name="Khanal S."/>
            <person name="Antony Babu S."/>
            <person name="Zhou X.G."/>
        </authorList>
    </citation>
    <scope>NUCLEOTIDE SEQUENCE</scope>
    <source>
        <strain evidence="5">TX6</strain>
    </source>
</reference>
<accession>A0AAN6GKI0</accession>
<dbReference type="InterPro" id="IPR013024">
    <property type="entry name" value="GGCT-like"/>
</dbReference>
<evidence type="ECO:0000259" key="4">
    <source>
        <dbReference type="Pfam" id="PF06094"/>
    </source>
</evidence>
<gene>
    <name evidence="5" type="ORF">OC846_005877</name>
</gene>
<name>A0AAN6GKI0_9BASI</name>
<dbReference type="AlphaFoldDB" id="A0AAN6GKI0"/>
<dbReference type="Proteomes" id="UP001176517">
    <property type="component" value="Unassembled WGS sequence"/>
</dbReference>
<dbReference type="CDD" id="cd06661">
    <property type="entry name" value="GGCT_like"/>
    <property type="match status" value="1"/>
</dbReference>
<comment type="caution">
    <text evidence="5">The sequence shown here is derived from an EMBL/GenBank/DDBJ whole genome shotgun (WGS) entry which is preliminary data.</text>
</comment>
<evidence type="ECO:0000313" key="5">
    <source>
        <dbReference type="EMBL" id="KAK0544898.1"/>
    </source>
</evidence>
<sequence length="231" mass="24944">MAGNALAATAGASRNAYGTHTLFFYGTLVHPAILERVIGNPGAHLRVRTAILPAYATWHVTNVDYPALVSLSNRQPIVPQGQDAATAAKTTVVPGTVVSGLTDSDLRYLDLFEGDEYVRSLVEVLLDDSEGTSNAARPRDASLADILAGLTPARGAELLQRAAAEEQSNSSLRVKAEAYVWSAPLAMLEDKRWIFADFARQKANRWVGSTADHEYTDVDRERTNPNDVPPA</sequence>
<dbReference type="InterPro" id="IPR045038">
    <property type="entry name" value="AIG2-like"/>
</dbReference>
<feature type="domain" description="Gamma-glutamylcyclotransferase AIG2-like" evidence="4">
    <location>
        <begin position="22"/>
        <end position="130"/>
    </location>
</feature>
<comment type="similarity">
    <text evidence="1">Belongs to the gamma-glutamylcyclotransferase family.</text>
</comment>
<dbReference type="InterPro" id="IPR036568">
    <property type="entry name" value="GGCT-like_sf"/>
</dbReference>
<protein>
    <recommendedName>
        <fullName evidence="3">Putative gamma-glutamylcyclotransferase</fullName>
    </recommendedName>
</protein>
<evidence type="ECO:0000256" key="1">
    <source>
        <dbReference type="ARBA" id="ARBA00008861"/>
    </source>
</evidence>
<dbReference type="PANTHER" id="PTHR31544">
    <property type="entry name" value="AIG2-LIKE PROTEIN D"/>
    <property type="match status" value="1"/>
</dbReference>
<keyword evidence="6" id="KW-1185">Reference proteome</keyword>
<dbReference type="SUPFAM" id="SSF110857">
    <property type="entry name" value="Gamma-glutamyl cyclotransferase-like"/>
    <property type="match status" value="1"/>
</dbReference>
<evidence type="ECO:0000256" key="2">
    <source>
        <dbReference type="ARBA" id="ARBA00022679"/>
    </source>
</evidence>
<keyword evidence="2" id="KW-0808">Transferase</keyword>
<dbReference type="Gene3D" id="3.10.490.10">
    <property type="entry name" value="Gamma-glutamyl cyclotransferase-like"/>
    <property type="match status" value="1"/>
</dbReference>
<proteinExistence type="inferred from homology"/>
<organism evidence="5 6">
    <name type="scientific">Tilletia horrida</name>
    <dbReference type="NCBI Taxonomy" id="155126"/>
    <lineage>
        <taxon>Eukaryota</taxon>
        <taxon>Fungi</taxon>
        <taxon>Dikarya</taxon>
        <taxon>Basidiomycota</taxon>
        <taxon>Ustilaginomycotina</taxon>
        <taxon>Exobasidiomycetes</taxon>
        <taxon>Tilletiales</taxon>
        <taxon>Tilletiaceae</taxon>
        <taxon>Tilletia</taxon>
    </lineage>
</organism>
<dbReference type="EMBL" id="JAPDMZ010000256">
    <property type="protein sequence ID" value="KAK0544898.1"/>
    <property type="molecule type" value="Genomic_DNA"/>
</dbReference>
<dbReference type="GO" id="GO:0016740">
    <property type="term" value="F:transferase activity"/>
    <property type="evidence" value="ECO:0007669"/>
    <property type="project" value="UniProtKB-KW"/>
</dbReference>